<sequence length="426" mass="47074">MKSKPITAVIVGAGQRAMIYASYAIKHPERLRIVAIVEPNEARRELAAKAHDVGPEHCFSSVEEMVAGPKLADAVINGTMDLLHVQTTVPLLEAGYDVLLEKPIGIDMDEIWKLRQAAERCGRLVMICHVLRYAPFYMTIRRMIQAGDIGDILNVQTAEHVRYDHMAVSFVRGKWNSEKACGSSMLLQKCCHDLDILAWMMGGVKPTSVSSYGGRMFFRPEKAPEGAGKRCLVDCKMEDSCVYSARKHYLERALWGQYVWDNAHLGQKISAEEKLKQLRDESPYGRCVWHSDNDVVDHQSVIVEFENGATASHNMVGGAAKASRTLHIIGTKGEIQGTMDDGCFVLRKPDIAHAGRYTEQMIALDVKGDSHGGGDLRLVEDFVDVLLGAEPSISYTSLDQSIYGHAIGFAAEAARRSGTVIQHFVS</sequence>
<dbReference type="Gene3D" id="3.40.50.720">
    <property type="entry name" value="NAD(P)-binding Rossmann-like Domain"/>
    <property type="match status" value="1"/>
</dbReference>
<comment type="caution">
    <text evidence="4">The sequence shown here is derived from an EMBL/GenBank/DDBJ whole genome shotgun (WGS) entry which is preliminary data.</text>
</comment>
<dbReference type="Pfam" id="PF02894">
    <property type="entry name" value="GFO_IDH_MocA_C"/>
    <property type="match status" value="1"/>
</dbReference>
<feature type="domain" description="Gfo/Idh/MocA-like oxidoreductase N-terminal" evidence="2">
    <location>
        <begin position="7"/>
        <end position="127"/>
    </location>
</feature>
<dbReference type="SUPFAM" id="SSF55347">
    <property type="entry name" value="Glyceraldehyde-3-phosphate dehydrogenase-like, C-terminal domain"/>
    <property type="match status" value="1"/>
</dbReference>
<dbReference type="Proteomes" id="UP001596250">
    <property type="component" value="Unassembled WGS sequence"/>
</dbReference>
<keyword evidence="5" id="KW-1185">Reference proteome</keyword>
<dbReference type="InterPro" id="IPR051450">
    <property type="entry name" value="Gfo/Idh/MocA_Oxidoreductases"/>
</dbReference>
<dbReference type="PANTHER" id="PTHR43377:SF2">
    <property type="entry name" value="BINDING ROSSMANN FOLD OXIDOREDUCTASE, PUTATIVE (AFU_ORTHOLOGUE AFUA_4G00560)-RELATED"/>
    <property type="match status" value="1"/>
</dbReference>
<dbReference type="SUPFAM" id="SSF51735">
    <property type="entry name" value="NAD(P)-binding Rossmann-fold domains"/>
    <property type="match status" value="1"/>
</dbReference>
<reference evidence="5" key="1">
    <citation type="journal article" date="2019" name="Int. J. Syst. Evol. Microbiol.">
        <title>The Global Catalogue of Microorganisms (GCM) 10K type strain sequencing project: providing services to taxonomists for standard genome sequencing and annotation.</title>
        <authorList>
            <consortium name="The Broad Institute Genomics Platform"/>
            <consortium name="The Broad Institute Genome Sequencing Center for Infectious Disease"/>
            <person name="Wu L."/>
            <person name="Ma J."/>
        </authorList>
    </citation>
    <scope>NUCLEOTIDE SEQUENCE [LARGE SCALE GENOMIC DNA]</scope>
    <source>
        <strain evidence="5">CCM 8749</strain>
    </source>
</reference>
<evidence type="ECO:0000256" key="1">
    <source>
        <dbReference type="ARBA" id="ARBA00010928"/>
    </source>
</evidence>
<evidence type="ECO:0000313" key="5">
    <source>
        <dbReference type="Proteomes" id="UP001596250"/>
    </source>
</evidence>
<gene>
    <name evidence="4" type="ORF">ACFPXP_05550</name>
</gene>
<dbReference type="RefSeq" id="WP_379893182.1">
    <property type="nucleotide sequence ID" value="NZ_CBCSCT010000031.1"/>
</dbReference>
<proteinExistence type="inferred from homology"/>
<dbReference type="InterPro" id="IPR036291">
    <property type="entry name" value="NAD(P)-bd_dom_sf"/>
</dbReference>
<evidence type="ECO:0000259" key="2">
    <source>
        <dbReference type="Pfam" id="PF01408"/>
    </source>
</evidence>
<protein>
    <submittedName>
        <fullName evidence="4">Gfo/Idh/MocA family protein</fullName>
    </submittedName>
</protein>
<dbReference type="InterPro" id="IPR000683">
    <property type="entry name" value="Gfo/Idh/MocA-like_OxRdtase_N"/>
</dbReference>
<dbReference type="Pfam" id="PF01408">
    <property type="entry name" value="GFO_IDH_MocA"/>
    <property type="match status" value="1"/>
</dbReference>
<evidence type="ECO:0000313" key="4">
    <source>
        <dbReference type="EMBL" id="MFC5985895.1"/>
    </source>
</evidence>
<dbReference type="Gene3D" id="3.30.360.10">
    <property type="entry name" value="Dihydrodipicolinate Reductase, domain 2"/>
    <property type="match status" value="1"/>
</dbReference>
<feature type="domain" description="Gfo/Idh/MocA-like oxidoreductase C-terminal" evidence="3">
    <location>
        <begin position="141"/>
        <end position="420"/>
    </location>
</feature>
<dbReference type="EMBL" id="JBHSQV010000033">
    <property type="protein sequence ID" value="MFC5985895.1"/>
    <property type="molecule type" value="Genomic_DNA"/>
</dbReference>
<dbReference type="PANTHER" id="PTHR43377">
    <property type="entry name" value="BILIVERDIN REDUCTASE A"/>
    <property type="match status" value="1"/>
</dbReference>
<organism evidence="4 5">
    <name type="scientific">Marinicrinis lubricantis</name>
    <dbReference type="NCBI Taxonomy" id="2086470"/>
    <lineage>
        <taxon>Bacteria</taxon>
        <taxon>Bacillati</taxon>
        <taxon>Bacillota</taxon>
        <taxon>Bacilli</taxon>
        <taxon>Bacillales</taxon>
        <taxon>Paenibacillaceae</taxon>
    </lineage>
</organism>
<evidence type="ECO:0000259" key="3">
    <source>
        <dbReference type="Pfam" id="PF02894"/>
    </source>
</evidence>
<accession>A0ABW1ILD5</accession>
<comment type="similarity">
    <text evidence="1">Belongs to the Gfo/Idh/MocA family.</text>
</comment>
<dbReference type="InterPro" id="IPR004104">
    <property type="entry name" value="Gfo/Idh/MocA-like_OxRdtase_C"/>
</dbReference>
<name>A0ABW1ILD5_9BACL</name>